<dbReference type="EMBL" id="KV460256">
    <property type="protein sequence ID" value="OBT93230.1"/>
    <property type="molecule type" value="Genomic_DNA"/>
</dbReference>
<keyword evidence="3" id="KW-0732">Signal</keyword>
<dbReference type="InterPro" id="IPR050654">
    <property type="entry name" value="AChE-related_enzymes"/>
</dbReference>
<proteinExistence type="inferred from homology"/>
<accession>A0A1B8GBN8</accession>
<organism evidence="5 6">
    <name type="scientific">Pseudogymnoascus verrucosus</name>
    <dbReference type="NCBI Taxonomy" id="342668"/>
    <lineage>
        <taxon>Eukaryota</taxon>
        <taxon>Fungi</taxon>
        <taxon>Dikarya</taxon>
        <taxon>Ascomycota</taxon>
        <taxon>Pezizomycotina</taxon>
        <taxon>Leotiomycetes</taxon>
        <taxon>Thelebolales</taxon>
        <taxon>Thelebolaceae</taxon>
        <taxon>Pseudogymnoascus</taxon>
    </lineage>
</organism>
<sequence length="541" mass="59398">MHHLCLLYLSAVAVVYGAPQEEQNVLNPPHVDLGYAQYQGSRVAVGVDQYLGMRYAQPPLGDLRFRAPQDPLPSDDLQEASSFGPLCIGVSQRPSESLNEDCLFVNVFTPSNATRDSKLPVWVYIPGGGYAQNTDNNYNGTKVVQESQSNIVLVNFNYRVGALGFLAGEQVGRDGDLNVGLLDQRKLLYWVQKHIKQFGGDPHHVVLHGTSAGGGSITHHLAAYGGRNDHLFVGAASQCAFWPPLTTVSEREWQFNRFLDDTGCSSSLSPMDCLRAANLSTIAAANIVHPYPGARSESPLPNWTWLPVIDGNLVRGSLYEEFEMGHFIKVPMLITSTNDEGTSFVSNAATSDDFSLFMKNNYPALTDGELDTLIATYPLRSPLPTKQPWFPSLAAAYGDATFSCPGNQLALSFSRFYSPWKVWRYRFNVQDPPQVAAGLGVPHAFDTDAIFGPGYAGNYPASFVGVNAEVVPVTMHYYISFVRALDPNRYKAGEAPVWQSWGVGRNQQLRVETNGTVMEDVPENMTEVCGVLRSLTGPMRL</sequence>
<dbReference type="EC" id="3.1.1.-" evidence="3"/>
<dbReference type="Gene3D" id="3.40.50.1820">
    <property type="entry name" value="alpha/beta hydrolase"/>
    <property type="match status" value="1"/>
</dbReference>
<dbReference type="GeneID" id="28842230"/>
<dbReference type="PROSITE" id="PS00122">
    <property type="entry name" value="CARBOXYLESTERASE_B_1"/>
    <property type="match status" value="1"/>
</dbReference>
<evidence type="ECO:0000259" key="4">
    <source>
        <dbReference type="Pfam" id="PF00135"/>
    </source>
</evidence>
<feature type="signal peptide" evidence="3">
    <location>
        <begin position="1"/>
        <end position="17"/>
    </location>
</feature>
<evidence type="ECO:0000256" key="3">
    <source>
        <dbReference type="RuleBase" id="RU361235"/>
    </source>
</evidence>
<dbReference type="Pfam" id="PF00135">
    <property type="entry name" value="COesterase"/>
    <property type="match status" value="1"/>
</dbReference>
<evidence type="ECO:0000256" key="2">
    <source>
        <dbReference type="ARBA" id="ARBA00022801"/>
    </source>
</evidence>
<comment type="similarity">
    <text evidence="1 3">Belongs to the type-B carboxylesterase/lipase family.</text>
</comment>
<feature type="chain" id="PRO_5008448109" description="Carboxylic ester hydrolase" evidence="3">
    <location>
        <begin position="18"/>
        <end position="541"/>
    </location>
</feature>
<dbReference type="InterPro" id="IPR019819">
    <property type="entry name" value="Carboxylesterase_B_CS"/>
</dbReference>
<dbReference type="STRING" id="342668.A0A1B8GBN8"/>
<dbReference type="InterPro" id="IPR002018">
    <property type="entry name" value="CarbesteraseB"/>
</dbReference>
<name>A0A1B8GBN8_9PEZI</name>
<dbReference type="GO" id="GO:0052689">
    <property type="term" value="F:carboxylic ester hydrolase activity"/>
    <property type="evidence" value="ECO:0007669"/>
    <property type="project" value="TreeGrafter"/>
</dbReference>
<dbReference type="SUPFAM" id="SSF53474">
    <property type="entry name" value="alpha/beta-Hydrolases"/>
    <property type="match status" value="1"/>
</dbReference>
<reference evidence="6" key="2">
    <citation type="journal article" date="2018" name="Nat. Commun.">
        <title>Extreme sensitivity to ultraviolet light in the fungal pathogen causing white-nose syndrome of bats.</title>
        <authorList>
            <person name="Palmer J.M."/>
            <person name="Drees K.P."/>
            <person name="Foster J.T."/>
            <person name="Lindner D.L."/>
        </authorList>
    </citation>
    <scope>NUCLEOTIDE SEQUENCE [LARGE SCALE GENOMIC DNA]</scope>
    <source>
        <strain evidence="6">UAMH 10579</strain>
    </source>
</reference>
<evidence type="ECO:0000313" key="6">
    <source>
        <dbReference type="Proteomes" id="UP000091956"/>
    </source>
</evidence>
<keyword evidence="2 3" id="KW-0378">Hydrolase</keyword>
<evidence type="ECO:0000313" key="5">
    <source>
        <dbReference type="EMBL" id="OBT93230.1"/>
    </source>
</evidence>
<dbReference type="PANTHER" id="PTHR43918:SF4">
    <property type="entry name" value="CARBOXYLIC ESTER HYDROLASE"/>
    <property type="match status" value="1"/>
</dbReference>
<dbReference type="InterPro" id="IPR029058">
    <property type="entry name" value="AB_hydrolase_fold"/>
</dbReference>
<dbReference type="AlphaFoldDB" id="A0A1B8GBN8"/>
<dbReference type="PANTHER" id="PTHR43918">
    <property type="entry name" value="ACETYLCHOLINESTERASE"/>
    <property type="match status" value="1"/>
</dbReference>
<gene>
    <name evidence="5" type="ORF">VE01_08844</name>
</gene>
<keyword evidence="6" id="KW-1185">Reference proteome</keyword>
<dbReference type="PROSITE" id="PS00941">
    <property type="entry name" value="CARBOXYLESTERASE_B_2"/>
    <property type="match status" value="1"/>
</dbReference>
<dbReference type="InterPro" id="IPR019826">
    <property type="entry name" value="Carboxylesterase_B_AS"/>
</dbReference>
<reference evidence="5 6" key="1">
    <citation type="submission" date="2016-03" db="EMBL/GenBank/DDBJ databases">
        <title>Comparative genomics of Pseudogymnoascus destructans, the fungus causing white-nose syndrome of bats.</title>
        <authorList>
            <person name="Palmer J.M."/>
            <person name="Drees K.P."/>
            <person name="Foster J.T."/>
            <person name="Lindner D.L."/>
        </authorList>
    </citation>
    <scope>NUCLEOTIDE SEQUENCE [LARGE SCALE GENOMIC DNA]</scope>
    <source>
        <strain evidence="5 6">UAMH 10579</strain>
    </source>
</reference>
<evidence type="ECO:0000256" key="1">
    <source>
        <dbReference type="ARBA" id="ARBA00005964"/>
    </source>
</evidence>
<dbReference type="OrthoDB" id="408631at2759"/>
<dbReference type="ESTHER" id="9pezi-a0a094enn9">
    <property type="family name" value="Fungal_carboxylesterase_lipase"/>
</dbReference>
<dbReference type="RefSeq" id="XP_018126963.1">
    <property type="nucleotide sequence ID" value="XM_018278263.2"/>
</dbReference>
<feature type="domain" description="Carboxylesterase type B" evidence="4">
    <location>
        <begin position="29"/>
        <end position="520"/>
    </location>
</feature>
<dbReference type="Proteomes" id="UP000091956">
    <property type="component" value="Unassembled WGS sequence"/>
</dbReference>
<protein>
    <recommendedName>
        <fullName evidence="3">Carboxylic ester hydrolase</fullName>
        <ecNumber evidence="3">3.1.1.-</ecNumber>
    </recommendedName>
</protein>